<comment type="caution">
    <text evidence="2">The sequence shown here is derived from an EMBL/GenBank/DDBJ whole genome shotgun (WGS) entry which is preliminary data.</text>
</comment>
<dbReference type="SUPFAM" id="SSF56112">
    <property type="entry name" value="Protein kinase-like (PK-like)"/>
    <property type="match status" value="1"/>
</dbReference>
<reference evidence="2 3" key="1">
    <citation type="submission" date="2016-10" db="EMBL/GenBank/DDBJ databases">
        <authorList>
            <person name="Varghese N."/>
            <person name="Submissions S."/>
        </authorList>
    </citation>
    <scope>NUCLEOTIDE SEQUENCE [LARGE SCALE GENOMIC DNA]</scope>
    <source>
        <strain evidence="2 3">DSM 26672</strain>
    </source>
</reference>
<dbReference type="RefSeq" id="WP_091859611.1">
    <property type="nucleotide sequence ID" value="NZ_FNBZ01000006.1"/>
</dbReference>
<evidence type="ECO:0000259" key="1">
    <source>
        <dbReference type="Pfam" id="PF01636"/>
    </source>
</evidence>
<dbReference type="PANTHER" id="PTHR21310">
    <property type="entry name" value="AMINOGLYCOSIDE PHOSPHOTRANSFERASE-RELATED-RELATED"/>
    <property type="match status" value="1"/>
</dbReference>
<dbReference type="EMBL" id="FNBZ01000006">
    <property type="protein sequence ID" value="SDH06400.1"/>
    <property type="molecule type" value="Genomic_DNA"/>
</dbReference>
<dbReference type="CDD" id="cd05120">
    <property type="entry name" value="APH_ChoK_like"/>
    <property type="match status" value="1"/>
</dbReference>
<evidence type="ECO:0000313" key="3">
    <source>
        <dbReference type="Proteomes" id="UP000199468"/>
    </source>
</evidence>
<dbReference type="InterPro" id="IPR016259">
    <property type="entry name" value="Hygromycin-B_Kinase"/>
</dbReference>
<sequence length="317" mass="34163">MTVGLPHFADIDAFDDWRGQANDWLPAALDIAGAAGLPVADVTVFGTGTNLVIGLGPTLILKIFPPLLRRQFLAERASLGQLANRLPLPVPELVAEGERDGWPWLAMTRLDGALGSEVWPGLTETAKERILAEIGATIAAVQAVPPGPIAALGPDWPAFISGQIAHCRARQIRLGLPARYLEELDELLAAASTAVPRDIDPVILTGEYIPENFLLAEGGDGWHLAGLFDFGDVFAGLGEYDLLGPSAFMTEGRPGRVRALFAGYGYGPDRIDDALIRRLLILTFLHRASDPVGKIAIADWPTKAKTLEQLGRMMWPR</sequence>
<organism evidence="2 3">
    <name type="scientific">Bosea robiniae</name>
    <dbReference type="NCBI Taxonomy" id="1036780"/>
    <lineage>
        <taxon>Bacteria</taxon>
        <taxon>Pseudomonadati</taxon>
        <taxon>Pseudomonadota</taxon>
        <taxon>Alphaproteobacteria</taxon>
        <taxon>Hyphomicrobiales</taxon>
        <taxon>Boseaceae</taxon>
        <taxon>Bosea</taxon>
    </lineage>
</organism>
<dbReference type="InterPro" id="IPR011009">
    <property type="entry name" value="Kinase-like_dom_sf"/>
</dbReference>
<dbReference type="InterPro" id="IPR051678">
    <property type="entry name" value="AGP_Transferase"/>
</dbReference>
<evidence type="ECO:0000313" key="2">
    <source>
        <dbReference type="EMBL" id="SDH06400.1"/>
    </source>
</evidence>
<accession>A0ABY0P3F3</accession>
<proteinExistence type="predicted"/>
<dbReference type="Proteomes" id="UP000199468">
    <property type="component" value="Unassembled WGS sequence"/>
</dbReference>
<gene>
    <name evidence="2" type="ORF">SAMN05421844_106373</name>
</gene>
<dbReference type="PANTHER" id="PTHR21310:SF15">
    <property type="entry name" value="AMINOGLYCOSIDE PHOSPHOTRANSFERASE DOMAIN-CONTAINING PROTEIN"/>
    <property type="match status" value="1"/>
</dbReference>
<name>A0ABY0P3F3_9HYPH</name>
<dbReference type="Gene3D" id="3.90.1200.10">
    <property type="match status" value="1"/>
</dbReference>
<keyword evidence="3" id="KW-1185">Reference proteome</keyword>
<dbReference type="PIRSF" id="PIRSF000707">
    <property type="entry name" value="Hygromycin-B_kinase"/>
    <property type="match status" value="1"/>
</dbReference>
<dbReference type="Pfam" id="PF01636">
    <property type="entry name" value="APH"/>
    <property type="match status" value="1"/>
</dbReference>
<protein>
    <submittedName>
        <fullName evidence="2">Hygromycin-B 7''-O-kinase</fullName>
    </submittedName>
</protein>
<dbReference type="InterPro" id="IPR002575">
    <property type="entry name" value="Aminoglycoside_PTrfase"/>
</dbReference>
<feature type="domain" description="Aminoglycoside phosphotransferase" evidence="1">
    <location>
        <begin position="57"/>
        <end position="271"/>
    </location>
</feature>